<dbReference type="SUPFAM" id="SSF51569">
    <property type="entry name" value="Aldolase"/>
    <property type="match status" value="1"/>
</dbReference>
<dbReference type="Gene3D" id="3.20.20.70">
    <property type="entry name" value="Aldolase class I"/>
    <property type="match status" value="1"/>
</dbReference>
<dbReference type="EMBL" id="AACZ04039300">
    <property type="status" value="NOT_ANNOTATED_CDS"/>
    <property type="molecule type" value="Genomic_DNA"/>
</dbReference>
<evidence type="ECO:0000313" key="6">
    <source>
        <dbReference type="Ensembl" id="ENSPTRP00000071298.1"/>
    </source>
</evidence>
<gene>
    <name evidence="6" type="primary">LOC104008343</name>
</gene>
<evidence type="ECO:0000256" key="3">
    <source>
        <dbReference type="ARBA" id="ARBA00013068"/>
    </source>
</evidence>
<reference evidence="6" key="2">
    <citation type="submission" date="2025-08" db="UniProtKB">
        <authorList>
            <consortium name="Ensembl"/>
        </authorList>
    </citation>
    <scope>IDENTIFICATION</scope>
</reference>
<keyword evidence="7" id="KW-1185">Reference proteome</keyword>
<evidence type="ECO:0000256" key="5">
    <source>
        <dbReference type="ARBA" id="ARBA00023239"/>
    </source>
</evidence>
<protein>
    <recommendedName>
        <fullName evidence="3">fructose-bisphosphate aldolase</fullName>
        <ecNumber evidence="3">4.1.2.13</ecNumber>
    </recommendedName>
</protein>
<dbReference type="EC" id="4.1.2.13" evidence="3"/>
<evidence type="ECO:0000256" key="4">
    <source>
        <dbReference type="ARBA" id="ARBA00023152"/>
    </source>
</evidence>
<accession>A0A2I3S2T1</accession>
<dbReference type="GeneTree" id="ENSGT00950000182987"/>
<dbReference type="Bgee" id="ENSPTRG00000052584">
    <property type="expression patterns" value="Expressed in hindlimb stylopod muscle and 2 other cell types or tissues"/>
</dbReference>
<dbReference type="Pfam" id="PF00274">
    <property type="entry name" value="Glycolytic"/>
    <property type="match status" value="2"/>
</dbReference>
<sequence>MPYQYPALTLEQKKELSDIAHRIVALGKGILAADESNGSIAKWLQSLGAENTKENRRFYLNPCIGDKDDGRPFPQVVISKGGVGGSKVDKGVVPLAGTNGKTTTQGLYGLSECCAQYKKDGADFTKWHCVLKIEEHTPSALAVMENTNVLACYQSGIVPIAEPEILPNGDHDLKHCQLINTSILEGILLNPSMVTPGHPCIQKFSHEEIAMVTVTTLHRTVPPAVPGITFLSGGQNEEEASINLNASALKAWGRKKENLKAAQEDLACQGKYTPSSEAGAAASKSLFISNHTY</sequence>
<comment type="pathway">
    <text evidence="1">Carbohydrate degradation; glycolysis; D-glyceraldehyde 3-phosphate and glycerone phosphate from D-glucose: step 4/4.</text>
</comment>
<dbReference type="InterPro" id="IPR000741">
    <property type="entry name" value="FBA_I"/>
</dbReference>
<dbReference type="OMA" id="EVASMVW"/>
<proteinExistence type="inferred from homology"/>
<dbReference type="Proteomes" id="UP000002277">
    <property type="component" value="Chromosome 10"/>
</dbReference>
<evidence type="ECO:0000313" key="7">
    <source>
        <dbReference type="Proteomes" id="UP000002277"/>
    </source>
</evidence>
<dbReference type="InterPro" id="IPR013785">
    <property type="entry name" value="Aldolase_TIM"/>
</dbReference>
<dbReference type="GO" id="GO:0004332">
    <property type="term" value="F:fructose-bisphosphate aldolase activity"/>
    <property type="evidence" value="ECO:0000318"/>
    <property type="project" value="GO_Central"/>
</dbReference>
<name>A0A2I3S2T1_PANTR</name>
<reference evidence="6" key="3">
    <citation type="submission" date="2025-09" db="UniProtKB">
        <authorList>
            <consortium name="Ensembl"/>
        </authorList>
    </citation>
    <scope>IDENTIFICATION</scope>
</reference>
<dbReference type="Ensembl" id="ENSPTRT00000084041.1">
    <property type="protein sequence ID" value="ENSPTRP00000071298.1"/>
    <property type="gene ID" value="ENSPTRG00000052584.1"/>
</dbReference>
<dbReference type="GO" id="GO:0030388">
    <property type="term" value="P:fructose 1,6-bisphosphate metabolic process"/>
    <property type="evidence" value="ECO:0000318"/>
    <property type="project" value="GO_Central"/>
</dbReference>
<dbReference type="AlphaFoldDB" id="A0A2I3S2T1"/>
<dbReference type="PANTHER" id="PTHR11627">
    <property type="entry name" value="FRUCTOSE-BISPHOSPHATE ALDOLASE"/>
    <property type="match status" value="1"/>
</dbReference>
<dbReference type="GO" id="GO:0006096">
    <property type="term" value="P:glycolytic process"/>
    <property type="evidence" value="ECO:0000318"/>
    <property type="project" value="GO_Central"/>
</dbReference>
<keyword evidence="5" id="KW-0456">Lyase</keyword>
<evidence type="ECO:0000256" key="1">
    <source>
        <dbReference type="ARBA" id="ARBA00004714"/>
    </source>
</evidence>
<evidence type="ECO:0000256" key="2">
    <source>
        <dbReference type="ARBA" id="ARBA00010387"/>
    </source>
</evidence>
<reference evidence="6 7" key="1">
    <citation type="journal article" date="2005" name="Nature">
        <title>Initial sequence of the chimpanzee genome and comparison with the human genome.</title>
        <authorList>
            <consortium name="Chimpanzee sequencing and analysis consortium"/>
        </authorList>
    </citation>
    <scope>NUCLEOTIDE SEQUENCE [LARGE SCALE GENOMIC DNA]</scope>
</reference>
<organism evidence="6 7">
    <name type="scientific">Pan troglodytes</name>
    <name type="common">Chimpanzee</name>
    <dbReference type="NCBI Taxonomy" id="9598"/>
    <lineage>
        <taxon>Eukaryota</taxon>
        <taxon>Metazoa</taxon>
        <taxon>Chordata</taxon>
        <taxon>Craniata</taxon>
        <taxon>Vertebrata</taxon>
        <taxon>Euteleostomi</taxon>
        <taxon>Mammalia</taxon>
        <taxon>Eutheria</taxon>
        <taxon>Euarchontoglires</taxon>
        <taxon>Primates</taxon>
        <taxon>Haplorrhini</taxon>
        <taxon>Catarrhini</taxon>
        <taxon>Hominidae</taxon>
        <taxon>Pan</taxon>
    </lineage>
</organism>
<keyword evidence="4" id="KW-0324">Glycolysis</keyword>
<dbReference type="GO" id="GO:0005829">
    <property type="term" value="C:cytosol"/>
    <property type="evidence" value="ECO:0000318"/>
    <property type="project" value="GO_Central"/>
</dbReference>
<dbReference type="UniPathway" id="UPA00109">
    <property type="reaction ID" value="UER00183"/>
</dbReference>
<comment type="similarity">
    <text evidence="2">Belongs to the class I fructose-bisphosphate aldolase family.</text>
</comment>
<dbReference type="InParanoid" id="A0A2I3S2T1"/>